<dbReference type="EMBL" id="UINC01031041">
    <property type="protein sequence ID" value="SVB16448.1"/>
    <property type="molecule type" value="Genomic_DNA"/>
</dbReference>
<dbReference type="Pfam" id="PF11351">
    <property type="entry name" value="GTA_holin_3TM"/>
    <property type="match status" value="1"/>
</dbReference>
<keyword evidence="1" id="KW-1133">Transmembrane helix</keyword>
<keyword evidence="1" id="KW-0812">Transmembrane</keyword>
<dbReference type="AlphaFoldDB" id="A0A382BRI9"/>
<feature type="transmembrane region" description="Helical" evidence="1">
    <location>
        <begin position="72"/>
        <end position="95"/>
    </location>
</feature>
<name>A0A382BRI9_9ZZZZ</name>
<organism evidence="2">
    <name type="scientific">marine metagenome</name>
    <dbReference type="NCBI Taxonomy" id="408172"/>
    <lineage>
        <taxon>unclassified sequences</taxon>
        <taxon>metagenomes</taxon>
        <taxon>ecological metagenomes</taxon>
    </lineage>
</organism>
<gene>
    <name evidence="2" type="ORF">METZ01_LOCUS169302</name>
</gene>
<keyword evidence="1" id="KW-0472">Membrane</keyword>
<protein>
    <recommendedName>
        <fullName evidence="3">Holin of 3TMs, for gene-transfer release</fullName>
    </recommendedName>
</protein>
<evidence type="ECO:0000256" key="1">
    <source>
        <dbReference type="SAM" id="Phobius"/>
    </source>
</evidence>
<evidence type="ECO:0000313" key="2">
    <source>
        <dbReference type="EMBL" id="SVB16448.1"/>
    </source>
</evidence>
<sequence>MLQLLGAIGPIAKLIAKTVDKAVPDKDLKEKLKHQINAQLLTSGTEEMKAASKIILAEAQSGSWLTSSWRPALMWICIIVIFNNFILMPFINIIFGTSLILEIPDPMWNLLTIGVGGYIAGRSGEKIAQKWKEKD</sequence>
<dbReference type="InterPro" id="IPR021497">
    <property type="entry name" value="GTA_holin_3TM"/>
</dbReference>
<evidence type="ECO:0008006" key="3">
    <source>
        <dbReference type="Google" id="ProtNLM"/>
    </source>
</evidence>
<reference evidence="2" key="1">
    <citation type="submission" date="2018-05" db="EMBL/GenBank/DDBJ databases">
        <authorList>
            <person name="Lanie J.A."/>
            <person name="Ng W.-L."/>
            <person name="Kazmierczak K.M."/>
            <person name="Andrzejewski T.M."/>
            <person name="Davidsen T.M."/>
            <person name="Wayne K.J."/>
            <person name="Tettelin H."/>
            <person name="Glass J.I."/>
            <person name="Rusch D."/>
            <person name="Podicherti R."/>
            <person name="Tsui H.-C.T."/>
            <person name="Winkler M.E."/>
        </authorList>
    </citation>
    <scope>NUCLEOTIDE SEQUENCE</scope>
</reference>
<proteinExistence type="predicted"/>
<accession>A0A382BRI9</accession>